<dbReference type="Gene3D" id="3.30.1330.10">
    <property type="entry name" value="PurM-like, N-terminal domain"/>
    <property type="match status" value="1"/>
</dbReference>
<keyword evidence="6 15" id="KW-0963">Cytoplasm</keyword>
<dbReference type="Proteomes" id="UP000178606">
    <property type="component" value="Unassembled WGS sequence"/>
</dbReference>
<dbReference type="EMBL" id="MFKF01000356">
    <property type="protein sequence ID" value="OGG45930.1"/>
    <property type="molecule type" value="Genomic_DNA"/>
</dbReference>
<dbReference type="Pfam" id="PF00586">
    <property type="entry name" value="AIRS"/>
    <property type="match status" value="1"/>
</dbReference>
<dbReference type="GO" id="GO:0006189">
    <property type="term" value="P:'de novo' IMP biosynthetic process"/>
    <property type="evidence" value="ECO:0007669"/>
    <property type="project" value="UniProtKB-UniRule"/>
</dbReference>
<evidence type="ECO:0000256" key="14">
    <source>
        <dbReference type="ARBA" id="ARBA00049057"/>
    </source>
</evidence>
<dbReference type="NCBIfam" id="TIGR00878">
    <property type="entry name" value="purM"/>
    <property type="match status" value="1"/>
</dbReference>
<evidence type="ECO:0000256" key="1">
    <source>
        <dbReference type="ARBA" id="ARBA00004496"/>
    </source>
</evidence>
<dbReference type="Pfam" id="PF02769">
    <property type="entry name" value="AIRS_C"/>
    <property type="match status" value="1"/>
</dbReference>
<dbReference type="InterPro" id="IPR016188">
    <property type="entry name" value="PurM-like_N"/>
</dbReference>
<proteinExistence type="inferred from homology"/>
<comment type="caution">
    <text evidence="18">The sequence shown here is derived from an EMBL/GenBank/DDBJ whole genome shotgun (WGS) entry which is preliminary data.</text>
</comment>
<evidence type="ECO:0000313" key="19">
    <source>
        <dbReference type="Proteomes" id="UP000178606"/>
    </source>
</evidence>
<dbReference type="FunFam" id="3.90.650.10:FF:000011">
    <property type="entry name" value="Phosphoribosylformylglycinamidine cyclo-ligase"/>
    <property type="match status" value="1"/>
</dbReference>
<dbReference type="FunFam" id="3.30.1330.10:FF:000001">
    <property type="entry name" value="Phosphoribosylformylglycinamidine cyclo-ligase"/>
    <property type="match status" value="1"/>
</dbReference>
<dbReference type="InterPro" id="IPR036676">
    <property type="entry name" value="PurM-like_C_sf"/>
</dbReference>
<comment type="pathway">
    <text evidence="2 15">Purine metabolism; IMP biosynthesis via de novo pathway; 5-amino-1-(5-phospho-D-ribosyl)imidazole from N(2)-formyl-N(1)-(5-phospho-D-ribosyl)glycinamide: step 2/2.</text>
</comment>
<evidence type="ECO:0000259" key="17">
    <source>
        <dbReference type="Pfam" id="PF02769"/>
    </source>
</evidence>
<dbReference type="GO" id="GO:0004641">
    <property type="term" value="F:phosphoribosylformylglycinamidine cyclo-ligase activity"/>
    <property type="evidence" value="ECO:0007669"/>
    <property type="project" value="UniProtKB-UniRule"/>
</dbReference>
<feature type="domain" description="PurM-like C-terminal" evidence="17">
    <location>
        <begin position="175"/>
        <end position="341"/>
    </location>
</feature>
<evidence type="ECO:0000256" key="7">
    <source>
        <dbReference type="ARBA" id="ARBA00022598"/>
    </source>
</evidence>
<gene>
    <name evidence="15" type="primary">purM</name>
    <name evidence="18" type="ORF">A3F84_17005</name>
</gene>
<evidence type="ECO:0000256" key="10">
    <source>
        <dbReference type="ARBA" id="ARBA00022840"/>
    </source>
</evidence>
<evidence type="ECO:0000256" key="4">
    <source>
        <dbReference type="ARBA" id="ARBA00013047"/>
    </source>
</evidence>
<evidence type="ECO:0000256" key="12">
    <source>
        <dbReference type="ARBA" id="ARBA00032931"/>
    </source>
</evidence>
<feature type="domain" description="PurM-like N-terminal" evidence="16">
    <location>
        <begin position="58"/>
        <end position="163"/>
    </location>
</feature>
<dbReference type="HAMAP" id="MF_00741">
    <property type="entry name" value="AIRS"/>
    <property type="match status" value="1"/>
</dbReference>
<keyword evidence="9 15" id="KW-0658">Purine biosynthesis</keyword>
<dbReference type="AlphaFoldDB" id="A0A1F6CA47"/>
<evidence type="ECO:0000259" key="16">
    <source>
        <dbReference type="Pfam" id="PF00586"/>
    </source>
</evidence>
<dbReference type="InterPro" id="IPR036921">
    <property type="entry name" value="PurM-like_N_sf"/>
</dbReference>
<dbReference type="PANTHER" id="PTHR10520:SF12">
    <property type="entry name" value="TRIFUNCTIONAL PURINE BIOSYNTHETIC PROTEIN ADENOSINE-3"/>
    <property type="match status" value="1"/>
</dbReference>
<comment type="subcellular location">
    <subcellularLocation>
        <location evidence="1 15">Cytoplasm</location>
    </subcellularLocation>
</comment>
<dbReference type="InterPro" id="IPR010918">
    <property type="entry name" value="PurM-like_C_dom"/>
</dbReference>
<accession>A0A1F6CA47</accession>
<dbReference type="PANTHER" id="PTHR10520">
    <property type="entry name" value="TRIFUNCTIONAL PURINE BIOSYNTHETIC PROTEIN ADENOSINE-3-RELATED"/>
    <property type="match status" value="1"/>
</dbReference>
<evidence type="ECO:0000313" key="18">
    <source>
        <dbReference type="EMBL" id="OGG45930.1"/>
    </source>
</evidence>
<dbReference type="GO" id="GO:0046084">
    <property type="term" value="P:adenine biosynthetic process"/>
    <property type="evidence" value="ECO:0007669"/>
    <property type="project" value="TreeGrafter"/>
</dbReference>
<keyword evidence="10 15" id="KW-0067">ATP-binding</keyword>
<evidence type="ECO:0000256" key="8">
    <source>
        <dbReference type="ARBA" id="ARBA00022741"/>
    </source>
</evidence>
<dbReference type="SUPFAM" id="SSF56042">
    <property type="entry name" value="PurM C-terminal domain-like"/>
    <property type="match status" value="1"/>
</dbReference>
<dbReference type="Gene3D" id="3.90.650.10">
    <property type="entry name" value="PurM-like C-terminal domain"/>
    <property type="match status" value="1"/>
</dbReference>
<evidence type="ECO:0000256" key="11">
    <source>
        <dbReference type="ARBA" id="ARBA00031908"/>
    </source>
</evidence>
<evidence type="ECO:0000256" key="2">
    <source>
        <dbReference type="ARBA" id="ARBA00004686"/>
    </source>
</evidence>
<dbReference type="EC" id="6.3.3.1" evidence="4 15"/>
<comment type="similarity">
    <text evidence="3 15">Belongs to the AIR synthase family.</text>
</comment>
<evidence type="ECO:0000256" key="9">
    <source>
        <dbReference type="ARBA" id="ARBA00022755"/>
    </source>
</evidence>
<dbReference type="InterPro" id="IPR004733">
    <property type="entry name" value="PurM_cligase"/>
</dbReference>
<evidence type="ECO:0000256" key="13">
    <source>
        <dbReference type="ARBA" id="ARBA00033093"/>
    </source>
</evidence>
<sequence length="344" mass="36437">MTQRSAYAAAGVDIEAADATKRRMKSIVRSTFGPEVLADIGGFGGLFAPAWRDYREPVLVSSVDGVGTKLKVAFMTGIHHTVGADLVYHCANDILAQGARPLFFLDYIGLGGHDPEVVLAVVSGVAEGCRRVGCALIGGETATMPDFYRPGEYDLAGTIVGIVERARVVDGSAIRAGDALIGLASDGLHTNGYSLARRLLFEVAGMTPETRVEAWGATVGEELLKPHRCYVGPVFHLLDRTPVRGMAHITGGGLVDNLPRTLPAGLAVRIEKGTWPVPPVFTTLKAIGDVSEGEMFRVFNVGIGFVVAVPADRAEEVLDLLRAQGERAYRIGTVVEGTGGVEIV</sequence>
<keyword evidence="7 15" id="KW-0436">Ligase</keyword>
<dbReference type="SUPFAM" id="SSF55326">
    <property type="entry name" value="PurM N-terminal domain-like"/>
    <property type="match status" value="1"/>
</dbReference>
<dbReference type="CDD" id="cd02196">
    <property type="entry name" value="PurM"/>
    <property type="match status" value="1"/>
</dbReference>
<comment type="catalytic activity">
    <reaction evidence="14 15">
        <text>2-formamido-N(1)-(5-O-phospho-beta-D-ribosyl)acetamidine + ATP = 5-amino-1-(5-phospho-beta-D-ribosyl)imidazole + ADP + phosphate + H(+)</text>
        <dbReference type="Rhea" id="RHEA:23032"/>
        <dbReference type="ChEBI" id="CHEBI:15378"/>
        <dbReference type="ChEBI" id="CHEBI:30616"/>
        <dbReference type="ChEBI" id="CHEBI:43474"/>
        <dbReference type="ChEBI" id="CHEBI:137981"/>
        <dbReference type="ChEBI" id="CHEBI:147287"/>
        <dbReference type="ChEBI" id="CHEBI:456216"/>
        <dbReference type="EC" id="6.3.3.1"/>
    </reaction>
</comment>
<evidence type="ECO:0000256" key="6">
    <source>
        <dbReference type="ARBA" id="ARBA00022490"/>
    </source>
</evidence>
<dbReference type="GO" id="GO:0004637">
    <property type="term" value="F:phosphoribosylamine-glycine ligase activity"/>
    <property type="evidence" value="ECO:0007669"/>
    <property type="project" value="TreeGrafter"/>
</dbReference>
<evidence type="ECO:0000256" key="3">
    <source>
        <dbReference type="ARBA" id="ARBA00010280"/>
    </source>
</evidence>
<name>A0A1F6CA47_HANXR</name>
<protein>
    <recommendedName>
        <fullName evidence="5 15">Phosphoribosylformylglycinamidine cyclo-ligase</fullName>
        <ecNumber evidence="4 15">6.3.3.1</ecNumber>
    </recommendedName>
    <alternativeName>
        <fullName evidence="12 15">AIR synthase</fullName>
    </alternativeName>
    <alternativeName>
        <fullName evidence="13 15">AIRS</fullName>
    </alternativeName>
    <alternativeName>
        <fullName evidence="11 15">Phosphoribosyl-aminoimidazole synthetase</fullName>
    </alternativeName>
</protein>
<organism evidence="18 19">
    <name type="scientific">Handelsmanbacteria sp. (strain RIFCSPLOWO2_12_FULL_64_10)</name>
    <dbReference type="NCBI Taxonomy" id="1817868"/>
    <lineage>
        <taxon>Bacteria</taxon>
        <taxon>Candidatus Handelsmaniibacteriota</taxon>
    </lineage>
</organism>
<evidence type="ECO:0000256" key="5">
    <source>
        <dbReference type="ARBA" id="ARBA00020367"/>
    </source>
</evidence>
<keyword evidence="8 15" id="KW-0547">Nucleotide-binding</keyword>
<evidence type="ECO:0000256" key="15">
    <source>
        <dbReference type="HAMAP-Rule" id="MF_00741"/>
    </source>
</evidence>
<reference evidence="18 19" key="1">
    <citation type="journal article" date="2016" name="Nat. Commun.">
        <title>Thousands of microbial genomes shed light on interconnected biogeochemical processes in an aquifer system.</title>
        <authorList>
            <person name="Anantharaman K."/>
            <person name="Brown C.T."/>
            <person name="Hug L.A."/>
            <person name="Sharon I."/>
            <person name="Castelle C.J."/>
            <person name="Probst A.J."/>
            <person name="Thomas B.C."/>
            <person name="Singh A."/>
            <person name="Wilkins M.J."/>
            <person name="Karaoz U."/>
            <person name="Brodie E.L."/>
            <person name="Williams K.H."/>
            <person name="Hubbard S.S."/>
            <person name="Banfield J.F."/>
        </authorList>
    </citation>
    <scope>NUCLEOTIDE SEQUENCE [LARGE SCALE GENOMIC DNA]</scope>
    <source>
        <strain evidence="19">RIFCSPLOWO2_12_FULL_64_10</strain>
    </source>
</reference>
<dbReference type="GO" id="GO:0005524">
    <property type="term" value="F:ATP binding"/>
    <property type="evidence" value="ECO:0007669"/>
    <property type="project" value="UniProtKB-KW"/>
</dbReference>
<dbReference type="UniPathway" id="UPA00074">
    <property type="reaction ID" value="UER00129"/>
</dbReference>
<dbReference type="GO" id="GO:0005829">
    <property type="term" value="C:cytosol"/>
    <property type="evidence" value="ECO:0007669"/>
    <property type="project" value="TreeGrafter"/>
</dbReference>